<dbReference type="InterPro" id="IPR036241">
    <property type="entry name" value="NSFL1C_SEP_dom_sf"/>
</dbReference>
<protein>
    <recommendedName>
        <fullName evidence="6">SEP-domain-containing protein</fullName>
    </recommendedName>
</protein>
<feature type="region of interest" description="Disordered" evidence="1">
    <location>
        <begin position="1"/>
        <end position="196"/>
    </location>
</feature>
<evidence type="ECO:0008006" key="6">
    <source>
        <dbReference type="Google" id="ProtNLM"/>
    </source>
</evidence>
<dbReference type="InterPro" id="IPR001012">
    <property type="entry name" value="UBX_dom"/>
</dbReference>
<dbReference type="Gene3D" id="3.30.420.210">
    <property type="entry name" value="SEP domain"/>
    <property type="match status" value="1"/>
</dbReference>
<feature type="compositionally biased region" description="Low complexity" evidence="1">
    <location>
        <begin position="150"/>
        <end position="162"/>
    </location>
</feature>
<evidence type="ECO:0000313" key="4">
    <source>
        <dbReference type="EMBL" id="KAJ7032813.1"/>
    </source>
</evidence>
<feature type="compositionally biased region" description="Low complexity" evidence="1">
    <location>
        <begin position="59"/>
        <end position="68"/>
    </location>
</feature>
<proteinExistence type="predicted"/>
<evidence type="ECO:0000256" key="1">
    <source>
        <dbReference type="SAM" id="MobiDB-lite"/>
    </source>
</evidence>
<accession>A0AAD6WZ31</accession>
<evidence type="ECO:0000313" key="5">
    <source>
        <dbReference type="Proteomes" id="UP001218188"/>
    </source>
</evidence>
<dbReference type="AlphaFoldDB" id="A0AAD6WZ31"/>
<dbReference type="GO" id="GO:0043130">
    <property type="term" value="F:ubiquitin binding"/>
    <property type="evidence" value="ECO:0007669"/>
    <property type="project" value="TreeGrafter"/>
</dbReference>
<feature type="domain" description="UBX" evidence="2">
    <location>
        <begin position="325"/>
        <end position="385"/>
    </location>
</feature>
<evidence type="ECO:0000259" key="3">
    <source>
        <dbReference type="PROSITE" id="PS51399"/>
    </source>
</evidence>
<dbReference type="GO" id="GO:0061025">
    <property type="term" value="P:membrane fusion"/>
    <property type="evidence" value="ECO:0007669"/>
    <property type="project" value="TreeGrafter"/>
</dbReference>
<dbReference type="SUPFAM" id="SSF54236">
    <property type="entry name" value="Ubiquitin-like"/>
    <property type="match status" value="1"/>
</dbReference>
<dbReference type="Pfam" id="PF08059">
    <property type="entry name" value="SEP"/>
    <property type="match status" value="1"/>
</dbReference>
<organism evidence="4 5">
    <name type="scientific">Mycena alexandri</name>
    <dbReference type="NCBI Taxonomy" id="1745969"/>
    <lineage>
        <taxon>Eukaryota</taxon>
        <taxon>Fungi</taxon>
        <taxon>Dikarya</taxon>
        <taxon>Basidiomycota</taxon>
        <taxon>Agaricomycotina</taxon>
        <taxon>Agaricomycetes</taxon>
        <taxon>Agaricomycetidae</taxon>
        <taxon>Agaricales</taxon>
        <taxon>Marasmiineae</taxon>
        <taxon>Mycenaceae</taxon>
        <taxon>Mycena</taxon>
    </lineage>
</organism>
<dbReference type="Pfam" id="PF00789">
    <property type="entry name" value="UBX"/>
    <property type="match status" value="1"/>
</dbReference>
<dbReference type="GO" id="GO:0043161">
    <property type="term" value="P:proteasome-mediated ubiquitin-dependent protein catabolic process"/>
    <property type="evidence" value="ECO:0007669"/>
    <property type="project" value="TreeGrafter"/>
</dbReference>
<dbReference type="Proteomes" id="UP001218188">
    <property type="component" value="Unassembled WGS sequence"/>
</dbReference>
<evidence type="ECO:0000259" key="2">
    <source>
        <dbReference type="PROSITE" id="PS50033"/>
    </source>
</evidence>
<dbReference type="SUPFAM" id="SSF102848">
    <property type="entry name" value="NSFL1 (p97 ATPase) cofactor p47, SEP domain"/>
    <property type="match status" value="1"/>
</dbReference>
<feature type="domain" description="SEP" evidence="3">
    <location>
        <begin position="199"/>
        <end position="264"/>
    </location>
</feature>
<dbReference type="PROSITE" id="PS51399">
    <property type="entry name" value="SEP"/>
    <property type="match status" value="1"/>
</dbReference>
<keyword evidence="5" id="KW-1185">Reference proteome</keyword>
<dbReference type="InterPro" id="IPR012989">
    <property type="entry name" value="SEP_domain"/>
</dbReference>
<dbReference type="PANTHER" id="PTHR23333">
    <property type="entry name" value="UBX DOMAIN CONTAINING PROTEIN"/>
    <property type="match status" value="1"/>
</dbReference>
<dbReference type="GO" id="GO:0031468">
    <property type="term" value="P:nuclear membrane reassembly"/>
    <property type="evidence" value="ECO:0007669"/>
    <property type="project" value="TreeGrafter"/>
</dbReference>
<sequence length="409" mass="41980">MSGGGRSLGGAPSNEPLPESWVRPAAPPRVGRIGAWPSASSSGAGGGGGPRIGTLRDMQAAASAGAQAGRHDSDSEHDHEHGHEGHGHGHGEGEGEEDEDGEDTPMDQRESWFAGGERSGISVENPDHPGRRNQGPSSQAVRQLLRRAAETSASRAALARTAPGQSTAFSGGGHTLGSDEVESTYIPDPNAPADPSLIPVNRNLTFWRDGFSIEDGPLMRYDNPQHAQALAAINDGSAPPSLYGIEPGQRVEILLSKRTNEDYVAPQRAPGWGASGVRLGAPVPGDADVASSASPASQATTSSTSAASAQGGVGAVKPPAVAVDESQPIAQIQVRLADGGRILARLNHAHTVADLRAVIDAHAASTSTPPQAYTLHTTFPTRELTDGMCVGSGEGGLALGGCVVLQRRE</sequence>
<dbReference type="GO" id="GO:0005634">
    <property type="term" value="C:nucleus"/>
    <property type="evidence" value="ECO:0007669"/>
    <property type="project" value="TreeGrafter"/>
</dbReference>
<dbReference type="Gene3D" id="3.10.20.90">
    <property type="entry name" value="Phosphatidylinositol 3-kinase Catalytic Subunit, Chain A, domain 1"/>
    <property type="match status" value="1"/>
</dbReference>
<dbReference type="SMART" id="SM00166">
    <property type="entry name" value="UBX"/>
    <property type="match status" value="1"/>
</dbReference>
<dbReference type="EMBL" id="JARJCM010000070">
    <property type="protein sequence ID" value="KAJ7032813.1"/>
    <property type="molecule type" value="Genomic_DNA"/>
</dbReference>
<dbReference type="GO" id="GO:0007030">
    <property type="term" value="P:Golgi organization"/>
    <property type="evidence" value="ECO:0007669"/>
    <property type="project" value="TreeGrafter"/>
</dbReference>
<feature type="compositionally biased region" description="Basic and acidic residues" evidence="1">
    <location>
        <begin position="69"/>
        <end position="93"/>
    </location>
</feature>
<feature type="compositionally biased region" description="Acidic residues" evidence="1">
    <location>
        <begin position="94"/>
        <end position="105"/>
    </location>
</feature>
<dbReference type="FunFam" id="3.30.420.210:FF:000002">
    <property type="entry name" value="UBX domain-containing protein 1"/>
    <property type="match status" value="1"/>
</dbReference>
<dbReference type="PROSITE" id="PS50033">
    <property type="entry name" value="UBX"/>
    <property type="match status" value="1"/>
</dbReference>
<reference evidence="4" key="1">
    <citation type="submission" date="2023-03" db="EMBL/GenBank/DDBJ databases">
        <title>Massive genome expansion in bonnet fungi (Mycena s.s.) driven by repeated elements and novel gene families across ecological guilds.</title>
        <authorList>
            <consortium name="Lawrence Berkeley National Laboratory"/>
            <person name="Harder C.B."/>
            <person name="Miyauchi S."/>
            <person name="Viragh M."/>
            <person name="Kuo A."/>
            <person name="Thoen E."/>
            <person name="Andreopoulos B."/>
            <person name="Lu D."/>
            <person name="Skrede I."/>
            <person name="Drula E."/>
            <person name="Henrissat B."/>
            <person name="Morin E."/>
            <person name="Kohler A."/>
            <person name="Barry K."/>
            <person name="LaButti K."/>
            <person name="Morin E."/>
            <person name="Salamov A."/>
            <person name="Lipzen A."/>
            <person name="Mereny Z."/>
            <person name="Hegedus B."/>
            <person name="Baldrian P."/>
            <person name="Stursova M."/>
            <person name="Weitz H."/>
            <person name="Taylor A."/>
            <person name="Grigoriev I.V."/>
            <person name="Nagy L.G."/>
            <person name="Martin F."/>
            <person name="Kauserud H."/>
        </authorList>
    </citation>
    <scope>NUCLEOTIDE SEQUENCE</scope>
    <source>
        <strain evidence="4">CBHHK200</strain>
    </source>
</reference>
<feature type="region of interest" description="Disordered" evidence="1">
    <location>
        <begin position="283"/>
        <end position="312"/>
    </location>
</feature>
<dbReference type="PANTHER" id="PTHR23333:SF20">
    <property type="entry name" value="NSFL1 COFACTOR P47"/>
    <property type="match status" value="1"/>
</dbReference>
<dbReference type="SMART" id="SM00553">
    <property type="entry name" value="SEP"/>
    <property type="match status" value="1"/>
</dbReference>
<comment type="caution">
    <text evidence="4">The sequence shown here is derived from an EMBL/GenBank/DDBJ whole genome shotgun (WGS) entry which is preliminary data.</text>
</comment>
<dbReference type="GO" id="GO:0000045">
    <property type="term" value="P:autophagosome assembly"/>
    <property type="evidence" value="ECO:0007669"/>
    <property type="project" value="TreeGrafter"/>
</dbReference>
<dbReference type="InterPro" id="IPR029071">
    <property type="entry name" value="Ubiquitin-like_domsf"/>
</dbReference>
<name>A0AAD6WZ31_9AGAR</name>
<gene>
    <name evidence="4" type="ORF">C8F04DRAFT_1040214</name>
</gene>
<dbReference type="GO" id="GO:0005829">
    <property type="term" value="C:cytosol"/>
    <property type="evidence" value="ECO:0007669"/>
    <property type="project" value="TreeGrafter"/>
</dbReference>